<feature type="transmembrane region" description="Helical" evidence="3">
    <location>
        <begin position="243"/>
        <end position="260"/>
    </location>
</feature>
<dbReference type="PANTHER" id="PTHR45964">
    <property type="entry name" value="WSCD FAMILY MEMBER CG9164"/>
    <property type="match status" value="1"/>
</dbReference>
<dbReference type="EMBL" id="MU001687">
    <property type="protein sequence ID" value="KAF2455347.1"/>
    <property type="molecule type" value="Genomic_DNA"/>
</dbReference>
<evidence type="ECO:0000256" key="2">
    <source>
        <dbReference type="SAM" id="MobiDB-lite"/>
    </source>
</evidence>
<evidence type="ECO:0000256" key="1">
    <source>
        <dbReference type="ARBA" id="ARBA00022737"/>
    </source>
</evidence>
<keyword evidence="3" id="KW-0472">Membrane</keyword>
<evidence type="ECO:0000313" key="7">
    <source>
        <dbReference type="Proteomes" id="UP000799766"/>
    </source>
</evidence>
<accession>A0A6A6NV34</accession>
<feature type="chain" id="PRO_5025389219" evidence="4">
    <location>
        <begin position="19"/>
        <end position="261"/>
    </location>
</feature>
<dbReference type="InterPro" id="IPR051589">
    <property type="entry name" value="Sialate-O-sulfotransferase"/>
</dbReference>
<reference evidence="6" key="1">
    <citation type="journal article" date="2020" name="Stud. Mycol.">
        <title>101 Dothideomycetes genomes: a test case for predicting lifestyles and emergence of pathogens.</title>
        <authorList>
            <person name="Haridas S."/>
            <person name="Albert R."/>
            <person name="Binder M."/>
            <person name="Bloem J."/>
            <person name="Labutti K."/>
            <person name="Salamov A."/>
            <person name="Andreopoulos B."/>
            <person name="Baker S."/>
            <person name="Barry K."/>
            <person name="Bills G."/>
            <person name="Bluhm B."/>
            <person name="Cannon C."/>
            <person name="Castanera R."/>
            <person name="Culley D."/>
            <person name="Daum C."/>
            <person name="Ezra D."/>
            <person name="Gonzalez J."/>
            <person name="Henrissat B."/>
            <person name="Kuo A."/>
            <person name="Liang C."/>
            <person name="Lipzen A."/>
            <person name="Lutzoni F."/>
            <person name="Magnuson J."/>
            <person name="Mondo S."/>
            <person name="Nolan M."/>
            <person name="Ohm R."/>
            <person name="Pangilinan J."/>
            <person name="Park H.-J."/>
            <person name="Ramirez L."/>
            <person name="Alfaro M."/>
            <person name="Sun H."/>
            <person name="Tritt A."/>
            <person name="Yoshinaga Y."/>
            <person name="Zwiers L.-H."/>
            <person name="Turgeon B."/>
            <person name="Goodwin S."/>
            <person name="Spatafora J."/>
            <person name="Crous P."/>
            <person name="Grigoriev I."/>
        </authorList>
    </citation>
    <scope>NUCLEOTIDE SEQUENCE</scope>
    <source>
        <strain evidence="6">ATCC 16933</strain>
    </source>
</reference>
<proteinExistence type="predicted"/>
<feature type="compositionally biased region" description="Acidic residues" evidence="2">
    <location>
        <begin position="140"/>
        <end position="149"/>
    </location>
</feature>
<keyword evidence="4" id="KW-0732">Signal</keyword>
<dbReference type="Pfam" id="PF01822">
    <property type="entry name" value="WSC"/>
    <property type="match status" value="1"/>
</dbReference>
<keyword evidence="3" id="KW-0812">Transmembrane</keyword>
<sequence length="261" mass="27608">MRSSTVLALLVLAPLALGETCSTSTISFSPLPSPIYTEGRKVIPIAITPEPIAESTSSSTCSHDISSSSSSPVSTSEARAAAKGIRASSTSCPPTSKPAESSVTADAAVYKGNSNWAYLGCYSETMENPDSGDTRALNGEDNEEEHEDDLQPEDCFNKCDGYVYAGLEYATECWCSNRLSSLAKQLPEEECDMSCGGNDSLVCGSSNRITLYKLENKEEEEEEESTASLLLAGGLVSDLNGNTGLAVALATVLFFLFVFVA</sequence>
<evidence type="ECO:0000256" key="3">
    <source>
        <dbReference type="SAM" id="Phobius"/>
    </source>
</evidence>
<dbReference type="SMART" id="SM00321">
    <property type="entry name" value="WSC"/>
    <property type="match status" value="1"/>
</dbReference>
<feature type="signal peptide" evidence="4">
    <location>
        <begin position="1"/>
        <end position="18"/>
    </location>
</feature>
<name>A0A6A6NV34_9PEZI</name>
<gene>
    <name evidence="6" type="ORF">BDY21DRAFT_350517</name>
</gene>
<dbReference type="Proteomes" id="UP000799766">
    <property type="component" value="Unassembled WGS sequence"/>
</dbReference>
<protein>
    <submittedName>
        <fullName evidence="6">WSC domain-containing protein</fullName>
    </submittedName>
</protein>
<dbReference type="OrthoDB" id="2019572at2759"/>
<dbReference type="PROSITE" id="PS51212">
    <property type="entry name" value="WSC"/>
    <property type="match status" value="1"/>
</dbReference>
<keyword evidence="1" id="KW-0677">Repeat</keyword>
<evidence type="ECO:0000313" key="6">
    <source>
        <dbReference type="EMBL" id="KAF2455347.1"/>
    </source>
</evidence>
<organism evidence="6 7">
    <name type="scientific">Lineolata rhizophorae</name>
    <dbReference type="NCBI Taxonomy" id="578093"/>
    <lineage>
        <taxon>Eukaryota</taxon>
        <taxon>Fungi</taxon>
        <taxon>Dikarya</taxon>
        <taxon>Ascomycota</taxon>
        <taxon>Pezizomycotina</taxon>
        <taxon>Dothideomycetes</taxon>
        <taxon>Dothideomycetes incertae sedis</taxon>
        <taxon>Lineolatales</taxon>
        <taxon>Lineolataceae</taxon>
        <taxon>Lineolata</taxon>
    </lineage>
</organism>
<feature type="domain" description="WSC" evidence="5">
    <location>
        <begin position="115"/>
        <end position="215"/>
    </location>
</feature>
<dbReference type="InterPro" id="IPR002889">
    <property type="entry name" value="WSC_carb-bd"/>
</dbReference>
<evidence type="ECO:0000256" key="4">
    <source>
        <dbReference type="SAM" id="SignalP"/>
    </source>
</evidence>
<dbReference type="AlphaFoldDB" id="A0A6A6NV34"/>
<feature type="compositionally biased region" description="Polar residues" evidence="2">
    <location>
        <begin position="87"/>
        <end position="100"/>
    </location>
</feature>
<evidence type="ECO:0000259" key="5">
    <source>
        <dbReference type="PROSITE" id="PS51212"/>
    </source>
</evidence>
<feature type="compositionally biased region" description="Low complexity" evidence="2">
    <location>
        <begin position="53"/>
        <end position="76"/>
    </location>
</feature>
<feature type="region of interest" description="Disordered" evidence="2">
    <location>
        <begin position="53"/>
        <end position="100"/>
    </location>
</feature>
<keyword evidence="7" id="KW-1185">Reference proteome</keyword>
<keyword evidence="3" id="KW-1133">Transmembrane helix</keyword>
<feature type="region of interest" description="Disordered" evidence="2">
    <location>
        <begin position="129"/>
        <end position="149"/>
    </location>
</feature>
<dbReference type="PANTHER" id="PTHR45964:SF9">
    <property type="entry name" value="SULFOTRANSFERASE"/>
    <property type="match status" value="1"/>
</dbReference>